<dbReference type="AlphaFoldDB" id="A0A820GAA2"/>
<organism evidence="1 2">
    <name type="scientific">Adineta steineri</name>
    <dbReference type="NCBI Taxonomy" id="433720"/>
    <lineage>
        <taxon>Eukaryota</taxon>
        <taxon>Metazoa</taxon>
        <taxon>Spiralia</taxon>
        <taxon>Gnathifera</taxon>
        <taxon>Rotifera</taxon>
        <taxon>Eurotatoria</taxon>
        <taxon>Bdelloidea</taxon>
        <taxon>Adinetida</taxon>
        <taxon>Adinetidae</taxon>
        <taxon>Adineta</taxon>
    </lineage>
</organism>
<evidence type="ECO:0000313" key="1">
    <source>
        <dbReference type="EMBL" id="CAF4275093.1"/>
    </source>
</evidence>
<dbReference type="EMBL" id="CAJOAY010014173">
    <property type="protein sequence ID" value="CAF4275093.1"/>
    <property type="molecule type" value="Genomic_DNA"/>
</dbReference>
<accession>A0A820GAA2</accession>
<feature type="non-terminal residue" evidence="1">
    <location>
        <position position="1"/>
    </location>
</feature>
<gene>
    <name evidence="1" type="ORF">OKA104_LOCUS44874</name>
</gene>
<dbReference type="Proteomes" id="UP000663881">
    <property type="component" value="Unassembled WGS sequence"/>
</dbReference>
<sequence length="76" mass="9016">ERNKAKENFHIHQQRIKIWFDKHVVGDKQFEVEDMVLKWDKASEGKGKHSKFQKLCLGPYDITEKIGDATYRLQSL</sequence>
<protein>
    <submittedName>
        <fullName evidence="1">Uncharacterized protein</fullName>
    </submittedName>
</protein>
<name>A0A820GAA2_9BILA</name>
<reference evidence="1" key="1">
    <citation type="submission" date="2021-02" db="EMBL/GenBank/DDBJ databases">
        <authorList>
            <person name="Nowell W R."/>
        </authorList>
    </citation>
    <scope>NUCLEOTIDE SEQUENCE</scope>
</reference>
<comment type="caution">
    <text evidence="1">The sequence shown here is derived from an EMBL/GenBank/DDBJ whole genome shotgun (WGS) entry which is preliminary data.</text>
</comment>
<evidence type="ECO:0000313" key="2">
    <source>
        <dbReference type="Proteomes" id="UP000663881"/>
    </source>
</evidence>
<proteinExistence type="predicted"/>